<dbReference type="Proteomes" id="UP000005233">
    <property type="component" value="Chromosome"/>
</dbReference>
<dbReference type="GeneID" id="25398972"/>
<dbReference type="KEGG" id="mez:Mtc_2139"/>
<dbReference type="eggNOG" id="arCOG01471">
    <property type="taxonomic scope" value="Archaea"/>
</dbReference>
<dbReference type="AlphaFoldDB" id="H8I859"/>
<evidence type="ECO:0000259" key="2">
    <source>
        <dbReference type="Pfam" id="PF01814"/>
    </source>
</evidence>
<reference evidence="3 4" key="1">
    <citation type="journal article" date="2012" name="J. Bacteriol.">
        <title>Complete genome sequence of a thermophilic methanogen, Methanocella conradii HZ254, isolated from Chinese rice field soil.</title>
        <authorList>
            <person name="Lu Z."/>
            <person name="Lu Y."/>
        </authorList>
    </citation>
    <scope>NUCLEOTIDE SEQUENCE [LARGE SCALE GENOMIC DNA]</scope>
    <source>
        <strain evidence="4">DSM 24694 / JCM 17849 / CGMCC 1.5162 / HZ254</strain>
    </source>
</reference>
<dbReference type="OrthoDB" id="372140at2157"/>
<feature type="coiled-coil region" evidence="1">
    <location>
        <begin position="78"/>
        <end position="109"/>
    </location>
</feature>
<keyword evidence="4" id="KW-1185">Reference proteome</keyword>
<dbReference type="RefSeq" id="WP_014406708.1">
    <property type="nucleotide sequence ID" value="NC_017034.1"/>
</dbReference>
<dbReference type="InterPro" id="IPR012312">
    <property type="entry name" value="Hemerythrin-like"/>
</dbReference>
<sequence length="155" mass="17303">MDYRIPGVLKTEHEELYTGLNRAARVGGDVGDAAVLAFKSFQPHAKKEEELAFPPLDLLPSLAEKGVTTEVAGMIKVCDRLKRELHALLREHDAMRKALEEMNEAAMREQKPDYAALAKKLMHHIMLEEHVLYPAAILVGEHIKLALYGPPATIE</sequence>
<protein>
    <submittedName>
        <fullName evidence="3">Hemerythrin HHE cation binding domain protein</fullName>
    </submittedName>
</protein>
<dbReference type="Gene3D" id="1.20.120.520">
    <property type="entry name" value="nmb1532 protein domain like"/>
    <property type="match status" value="1"/>
</dbReference>
<dbReference type="HOGENOM" id="CLU_129160_0_0_2"/>
<name>H8I859_METCZ</name>
<organism evidence="3 4">
    <name type="scientific">Methanocella conradii (strain DSM 24694 / JCM 17849 / CGMCC 1.5162 / HZ254)</name>
    <dbReference type="NCBI Taxonomy" id="1041930"/>
    <lineage>
        <taxon>Archaea</taxon>
        <taxon>Methanobacteriati</taxon>
        <taxon>Methanobacteriota</taxon>
        <taxon>Stenosarchaea group</taxon>
        <taxon>Methanomicrobia</taxon>
        <taxon>Methanocellales</taxon>
        <taxon>Methanocellaceae</taxon>
        <taxon>Methanocella</taxon>
    </lineage>
</organism>
<keyword evidence="1" id="KW-0175">Coiled coil</keyword>
<dbReference type="Pfam" id="PF01814">
    <property type="entry name" value="Hemerythrin"/>
    <property type="match status" value="1"/>
</dbReference>
<gene>
    <name evidence="3" type="ordered locus">Mtc_2139</name>
</gene>
<accession>H8I859</accession>
<proteinExistence type="predicted"/>
<evidence type="ECO:0000313" key="4">
    <source>
        <dbReference type="Proteomes" id="UP000005233"/>
    </source>
</evidence>
<feature type="domain" description="Hemerythrin-like" evidence="2">
    <location>
        <begin position="8"/>
        <end position="136"/>
    </location>
</feature>
<evidence type="ECO:0000313" key="3">
    <source>
        <dbReference type="EMBL" id="AFD00877.1"/>
    </source>
</evidence>
<dbReference type="EMBL" id="CP003243">
    <property type="protein sequence ID" value="AFD00877.1"/>
    <property type="molecule type" value="Genomic_DNA"/>
</dbReference>
<evidence type="ECO:0000256" key="1">
    <source>
        <dbReference type="SAM" id="Coils"/>
    </source>
</evidence>